<evidence type="ECO:0000256" key="1">
    <source>
        <dbReference type="ARBA" id="ARBA00006284"/>
    </source>
</evidence>
<comment type="caution">
    <text evidence="5">The sequence shown here is derived from an EMBL/GenBank/DDBJ whole genome shotgun (WGS) entry which is preliminary data.</text>
</comment>
<dbReference type="Gene3D" id="3.90.1510.10">
    <property type="entry name" value="Glycerate kinase, domain 2"/>
    <property type="match status" value="1"/>
</dbReference>
<dbReference type="Gene3D" id="3.40.50.10350">
    <property type="entry name" value="Glycerate kinase, domain 1"/>
    <property type="match status" value="1"/>
</dbReference>
<comment type="similarity">
    <text evidence="1 4">Belongs to the glycerate kinase type-1 family.</text>
</comment>
<dbReference type="InterPro" id="IPR036129">
    <property type="entry name" value="Glycerate_kinase_sf"/>
</dbReference>
<dbReference type="Pfam" id="PF02595">
    <property type="entry name" value="Gly_kinase"/>
    <property type="match status" value="1"/>
</dbReference>
<dbReference type="SUPFAM" id="SSF110738">
    <property type="entry name" value="Glycerate kinase I"/>
    <property type="match status" value="1"/>
</dbReference>
<dbReference type="EMBL" id="DXBO01000047">
    <property type="protein sequence ID" value="HIZ47783.1"/>
    <property type="molecule type" value="Genomic_DNA"/>
</dbReference>
<name>A0A9D2JFL2_9FIRM</name>
<dbReference type="GO" id="GO:0008887">
    <property type="term" value="F:glycerate kinase activity"/>
    <property type="evidence" value="ECO:0007669"/>
    <property type="project" value="UniProtKB-UniRule"/>
</dbReference>
<accession>A0A9D2JFL2</accession>
<organism evidence="5 6">
    <name type="scientific">Candidatus Gemmiger excrementavium</name>
    <dbReference type="NCBI Taxonomy" id="2838608"/>
    <lineage>
        <taxon>Bacteria</taxon>
        <taxon>Bacillati</taxon>
        <taxon>Bacillota</taxon>
        <taxon>Clostridia</taxon>
        <taxon>Eubacteriales</taxon>
        <taxon>Gemmiger</taxon>
    </lineage>
</organism>
<sequence length="381" mass="38990">MNIVVAIDSFKGSLSSLEAGRAVEQGVLRADPGARVAVRPLADGGEGTVQALVAGLGGELHHARVTGPMGAPVDCAYGILPDGRTAVVEMSGAAGITLVDPARMNPLRATSYGVGEVIREAIGQGCRRFVVGLGGSVTNDGGAGMLQALGYGFLDAGGRPVASGAAGLKDLCTITTDGVLPELADCEFKVACDVTNPLCGPRGCSAVYGPQKGATPAMIEEMDRWLARYAALAGQVFPGRADPERPGAGAAGGMGFAFLTFTRGVLQSGIDIVLAETRLADYLRDADLVITGEGRLDGQSAMGKAPVGVARLAKQYGKPVIAFAGSVTPDAAACNGQGIDAFFPILRSICTLEEAMRPDLARANLAAAAEQALRLWHAARR</sequence>
<keyword evidence="2 4" id="KW-0808">Transferase</keyword>
<evidence type="ECO:0000256" key="2">
    <source>
        <dbReference type="ARBA" id="ARBA00022679"/>
    </source>
</evidence>
<protein>
    <submittedName>
        <fullName evidence="5">Glycerate kinase</fullName>
    </submittedName>
</protein>
<evidence type="ECO:0000256" key="3">
    <source>
        <dbReference type="ARBA" id="ARBA00022777"/>
    </source>
</evidence>
<dbReference type="NCBIfam" id="TIGR00045">
    <property type="entry name" value="glycerate kinase"/>
    <property type="match status" value="1"/>
</dbReference>
<dbReference type="InterPro" id="IPR018197">
    <property type="entry name" value="Glycerate_kinase_RE-like"/>
</dbReference>
<dbReference type="Proteomes" id="UP000824031">
    <property type="component" value="Unassembled WGS sequence"/>
</dbReference>
<dbReference type="GO" id="GO:0031388">
    <property type="term" value="P:organic acid phosphorylation"/>
    <property type="evidence" value="ECO:0007669"/>
    <property type="project" value="UniProtKB-UniRule"/>
</dbReference>
<reference evidence="5" key="1">
    <citation type="journal article" date="2021" name="PeerJ">
        <title>Extensive microbial diversity within the chicken gut microbiome revealed by metagenomics and culture.</title>
        <authorList>
            <person name="Gilroy R."/>
            <person name="Ravi A."/>
            <person name="Getino M."/>
            <person name="Pursley I."/>
            <person name="Horton D.L."/>
            <person name="Alikhan N.F."/>
            <person name="Baker D."/>
            <person name="Gharbi K."/>
            <person name="Hall N."/>
            <person name="Watson M."/>
            <person name="Adriaenssens E.M."/>
            <person name="Foster-Nyarko E."/>
            <person name="Jarju S."/>
            <person name="Secka A."/>
            <person name="Antonio M."/>
            <person name="Oren A."/>
            <person name="Chaudhuri R.R."/>
            <person name="La Ragione R."/>
            <person name="Hildebrand F."/>
            <person name="Pallen M.J."/>
        </authorList>
    </citation>
    <scope>NUCLEOTIDE SEQUENCE</scope>
    <source>
        <strain evidence="5">3436</strain>
    </source>
</reference>
<dbReference type="PANTHER" id="PTHR21599:SF0">
    <property type="entry name" value="GLYCERATE KINASE"/>
    <property type="match status" value="1"/>
</dbReference>
<evidence type="ECO:0000256" key="4">
    <source>
        <dbReference type="PIRNR" id="PIRNR006078"/>
    </source>
</evidence>
<dbReference type="AlphaFoldDB" id="A0A9D2JFL2"/>
<reference evidence="5" key="2">
    <citation type="submission" date="2021-04" db="EMBL/GenBank/DDBJ databases">
        <authorList>
            <person name="Gilroy R."/>
        </authorList>
    </citation>
    <scope>NUCLEOTIDE SEQUENCE</scope>
    <source>
        <strain evidence="5">3436</strain>
    </source>
</reference>
<evidence type="ECO:0000313" key="5">
    <source>
        <dbReference type="EMBL" id="HIZ47783.1"/>
    </source>
</evidence>
<evidence type="ECO:0000313" key="6">
    <source>
        <dbReference type="Proteomes" id="UP000824031"/>
    </source>
</evidence>
<dbReference type="InterPro" id="IPR004381">
    <property type="entry name" value="Glycerate_kinase"/>
</dbReference>
<keyword evidence="3 4" id="KW-0418">Kinase</keyword>
<gene>
    <name evidence="5" type="ORF">H9810_03580</name>
</gene>
<dbReference type="InterPro" id="IPR018193">
    <property type="entry name" value="Glyc_kinase_flavodox-like_fold"/>
</dbReference>
<proteinExistence type="inferred from homology"/>
<dbReference type="PIRSF" id="PIRSF006078">
    <property type="entry name" value="GlxK"/>
    <property type="match status" value="1"/>
</dbReference>
<dbReference type="PANTHER" id="PTHR21599">
    <property type="entry name" value="GLYCERATE KINASE"/>
    <property type="match status" value="1"/>
</dbReference>